<gene>
    <name evidence="1" type="ORF">JOC48_000740</name>
</gene>
<evidence type="ECO:0000313" key="1">
    <source>
        <dbReference type="EMBL" id="MBM7570262.1"/>
    </source>
</evidence>
<reference evidence="1 2" key="1">
    <citation type="submission" date="2021-01" db="EMBL/GenBank/DDBJ databases">
        <title>Genomic Encyclopedia of Type Strains, Phase IV (KMG-IV): sequencing the most valuable type-strain genomes for metagenomic binning, comparative biology and taxonomic classification.</title>
        <authorList>
            <person name="Goeker M."/>
        </authorList>
    </citation>
    <scope>NUCLEOTIDE SEQUENCE [LARGE SCALE GENOMIC DNA]</scope>
    <source>
        <strain evidence="1 2">DSM 23711</strain>
    </source>
</reference>
<organism evidence="1 2">
    <name type="scientific">Aquibacillus albus</name>
    <dbReference type="NCBI Taxonomy" id="1168171"/>
    <lineage>
        <taxon>Bacteria</taxon>
        <taxon>Bacillati</taxon>
        <taxon>Bacillota</taxon>
        <taxon>Bacilli</taxon>
        <taxon>Bacillales</taxon>
        <taxon>Bacillaceae</taxon>
        <taxon>Aquibacillus</taxon>
    </lineage>
</organism>
<evidence type="ECO:0000313" key="2">
    <source>
        <dbReference type="Proteomes" id="UP001296943"/>
    </source>
</evidence>
<name>A0ABS2MWI6_9BACI</name>
<evidence type="ECO:0008006" key="3">
    <source>
        <dbReference type="Google" id="ProtNLM"/>
    </source>
</evidence>
<comment type="caution">
    <text evidence="1">The sequence shown here is derived from an EMBL/GenBank/DDBJ whole genome shotgun (WGS) entry which is preliminary data.</text>
</comment>
<keyword evidence="2" id="KW-1185">Reference proteome</keyword>
<proteinExistence type="predicted"/>
<dbReference type="EMBL" id="JAFBDR010000003">
    <property type="protein sequence ID" value="MBM7570262.1"/>
    <property type="molecule type" value="Genomic_DNA"/>
</dbReference>
<protein>
    <recommendedName>
        <fullName evidence="3">NEAT domain-containing protein</fullName>
    </recommendedName>
</protein>
<sequence>MKTQWKVVCFIVTIFVTVGLSGQYSVTAASVTEDYVIKVDDQFYSYNKEKLNESFLNHTYGGGSASLYLDFKDKLESGDFHAIMNADGKYISYTAIEDAFIADQDNFSLSEYLNSSGALKASMPSEITVVTTNSSGSITTTSVEIDNGLVPEVINIF</sequence>
<dbReference type="Proteomes" id="UP001296943">
    <property type="component" value="Unassembled WGS sequence"/>
</dbReference>
<dbReference type="RefSeq" id="WP_204497699.1">
    <property type="nucleotide sequence ID" value="NZ_JAFBDR010000003.1"/>
</dbReference>
<accession>A0ABS2MWI6</accession>